<dbReference type="PROSITE" id="PS50853">
    <property type="entry name" value="FN3"/>
    <property type="match status" value="3"/>
</dbReference>
<feature type="domain" description="Fibronectin type-III" evidence="5">
    <location>
        <begin position="1474"/>
        <end position="1560"/>
    </location>
</feature>
<dbReference type="Gene3D" id="2.60.40.10">
    <property type="entry name" value="Immunoglobulins"/>
    <property type="match status" value="4"/>
</dbReference>
<gene>
    <name evidence="7" type="ORF">SAMN05720606_11945</name>
</gene>
<evidence type="ECO:0000259" key="4">
    <source>
        <dbReference type="PROSITE" id="PS50835"/>
    </source>
</evidence>
<dbReference type="PROSITE" id="PS51257">
    <property type="entry name" value="PROKAR_LIPOPROTEIN"/>
    <property type="match status" value="1"/>
</dbReference>
<evidence type="ECO:0000256" key="2">
    <source>
        <dbReference type="PROSITE-ProRule" id="PRU00504"/>
    </source>
</evidence>
<feature type="compositionally biased region" description="Polar residues" evidence="3">
    <location>
        <begin position="1556"/>
        <end position="1565"/>
    </location>
</feature>
<dbReference type="SUPFAM" id="SSF49265">
    <property type="entry name" value="Fibronectin type III"/>
    <property type="match status" value="3"/>
</dbReference>
<dbReference type="InterPro" id="IPR003961">
    <property type="entry name" value="FN3_dom"/>
</dbReference>
<feature type="domain" description="Fibronectin type-III" evidence="5">
    <location>
        <begin position="651"/>
        <end position="743"/>
    </location>
</feature>
<dbReference type="Proteomes" id="UP000198538">
    <property type="component" value="Unassembled WGS sequence"/>
</dbReference>
<feature type="repeat" description="NHL" evidence="2">
    <location>
        <begin position="249"/>
        <end position="292"/>
    </location>
</feature>
<dbReference type="GO" id="GO:0016829">
    <property type="term" value="F:lyase activity"/>
    <property type="evidence" value="ECO:0007669"/>
    <property type="project" value="UniProtKB-KW"/>
</dbReference>
<dbReference type="SUPFAM" id="SSF101898">
    <property type="entry name" value="NHL repeat"/>
    <property type="match status" value="1"/>
</dbReference>
<reference evidence="8" key="1">
    <citation type="submission" date="2016-10" db="EMBL/GenBank/DDBJ databases">
        <authorList>
            <person name="Varghese N."/>
            <person name="Submissions S."/>
        </authorList>
    </citation>
    <scope>NUCLEOTIDE SEQUENCE [LARGE SCALE GENOMIC DNA]</scope>
    <source>
        <strain evidence="8">BL9</strain>
    </source>
</reference>
<dbReference type="STRING" id="582692.SAMN05720606_11945"/>
<dbReference type="InterPro" id="IPR007110">
    <property type="entry name" value="Ig-like_dom"/>
</dbReference>
<dbReference type="SUPFAM" id="SSF50956">
    <property type="entry name" value="Thermostable phytase (3-phytase)"/>
    <property type="match status" value="1"/>
</dbReference>
<name>A0A1G5L2H0_9BACL</name>
<dbReference type="Pfam" id="PF00395">
    <property type="entry name" value="SLH"/>
    <property type="match status" value="3"/>
</dbReference>
<dbReference type="Pfam" id="PF00041">
    <property type="entry name" value="fn3"/>
    <property type="match status" value="2"/>
</dbReference>
<evidence type="ECO:0000313" key="7">
    <source>
        <dbReference type="EMBL" id="SCZ07082.1"/>
    </source>
</evidence>
<feature type="repeat" description="NHL" evidence="2">
    <location>
        <begin position="94"/>
        <end position="137"/>
    </location>
</feature>
<feature type="domain" description="SLH" evidence="6">
    <location>
        <begin position="1942"/>
        <end position="2001"/>
    </location>
</feature>
<organism evidence="7 8">
    <name type="scientific">Paenibacillus polysaccharolyticus</name>
    <dbReference type="NCBI Taxonomy" id="582692"/>
    <lineage>
        <taxon>Bacteria</taxon>
        <taxon>Bacillati</taxon>
        <taxon>Bacillota</taxon>
        <taxon>Bacilli</taxon>
        <taxon>Bacillales</taxon>
        <taxon>Paenibacillaceae</taxon>
        <taxon>Paenibacillus</taxon>
    </lineage>
</organism>
<feature type="domain" description="Fibronectin type-III" evidence="5">
    <location>
        <begin position="1381"/>
        <end position="1473"/>
    </location>
</feature>
<dbReference type="Gene3D" id="2.120.10.30">
    <property type="entry name" value="TolB, C-terminal domain"/>
    <property type="match status" value="6"/>
</dbReference>
<dbReference type="SUPFAM" id="SSF48726">
    <property type="entry name" value="Immunoglobulin"/>
    <property type="match status" value="1"/>
</dbReference>
<dbReference type="InterPro" id="IPR001119">
    <property type="entry name" value="SLH_dom"/>
</dbReference>
<dbReference type="PROSITE" id="PS50835">
    <property type="entry name" value="IG_LIKE"/>
    <property type="match status" value="2"/>
</dbReference>
<evidence type="ECO:0000256" key="1">
    <source>
        <dbReference type="ARBA" id="ARBA00022737"/>
    </source>
</evidence>
<dbReference type="SUPFAM" id="SSF63829">
    <property type="entry name" value="Calcium-dependent phosphotriesterase"/>
    <property type="match status" value="1"/>
</dbReference>
<dbReference type="InterPro" id="IPR003599">
    <property type="entry name" value="Ig_sub"/>
</dbReference>
<dbReference type="InterPro" id="IPR036179">
    <property type="entry name" value="Ig-like_dom_sf"/>
</dbReference>
<dbReference type="RefSeq" id="WP_090924124.1">
    <property type="nucleotide sequence ID" value="NZ_FMVM01000019.1"/>
</dbReference>
<feature type="domain" description="SLH" evidence="6">
    <location>
        <begin position="1811"/>
        <end position="1874"/>
    </location>
</feature>
<feature type="domain" description="Ig-like" evidence="4">
    <location>
        <begin position="1060"/>
        <end position="1148"/>
    </location>
</feature>
<evidence type="ECO:0000313" key="8">
    <source>
        <dbReference type="Proteomes" id="UP000198538"/>
    </source>
</evidence>
<dbReference type="CDD" id="cd05819">
    <property type="entry name" value="NHL"/>
    <property type="match status" value="2"/>
</dbReference>
<feature type="repeat" description="NHL" evidence="2">
    <location>
        <begin position="452"/>
        <end position="495"/>
    </location>
</feature>
<dbReference type="InterPro" id="IPR050952">
    <property type="entry name" value="TRIM-NHL_E3_ligases"/>
</dbReference>
<feature type="repeat" description="NHL" evidence="2">
    <location>
        <begin position="503"/>
        <end position="546"/>
    </location>
</feature>
<dbReference type="Gene3D" id="2.60.40.2700">
    <property type="match status" value="3"/>
</dbReference>
<feature type="repeat" description="NHL" evidence="2">
    <location>
        <begin position="401"/>
        <end position="444"/>
    </location>
</feature>
<keyword evidence="8" id="KW-1185">Reference proteome</keyword>
<dbReference type="Pfam" id="PF07679">
    <property type="entry name" value="I-set"/>
    <property type="match status" value="1"/>
</dbReference>
<feature type="repeat" description="NHL" evidence="2">
    <location>
        <begin position="145"/>
        <end position="188"/>
    </location>
</feature>
<feature type="repeat" description="NHL" evidence="2">
    <location>
        <begin position="43"/>
        <end position="86"/>
    </location>
</feature>
<feature type="repeat" description="NHL" evidence="2">
    <location>
        <begin position="554"/>
        <end position="597"/>
    </location>
</feature>
<dbReference type="InterPro" id="IPR011042">
    <property type="entry name" value="6-blade_b-propeller_TolB-like"/>
</dbReference>
<evidence type="ECO:0000259" key="6">
    <source>
        <dbReference type="PROSITE" id="PS51272"/>
    </source>
</evidence>
<feature type="compositionally biased region" description="Polar residues" evidence="3">
    <location>
        <begin position="1573"/>
        <end position="1586"/>
    </location>
</feature>
<dbReference type="InterPro" id="IPR013783">
    <property type="entry name" value="Ig-like_fold"/>
</dbReference>
<keyword evidence="1" id="KW-0677">Repeat</keyword>
<dbReference type="CDD" id="cd00063">
    <property type="entry name" value="FN3"/>
    <property type="match status" value="3"/>
</dbReference>
<evidence type="ECO:0000259" key="5">
    <source>
        <dbReference type="PROSITE" id="PS50853"/>
    </source>
</evidence>
<dbReference type="Gene3D" id="2.40.10.500">
    <property type="match status" value="2"/>
</dbReference>
<feature type="domain" description="SLH" evidence="6">
    <location>
        <begin position="1875"/>
        <end position="1934"/>
    </location>
</feature>
<feature type="repeat" description="NHL" evidence="2">
    <location>
        <begin position="300"/>
        <end position="342"/>
    </location>
</feature>
<dbReference type="Pfam" id="PF01436">
    <property type="entry name" value="NHL"/>
    <property type="match status" value="12"/>
</dbReference>
<accession>A0A1G5L2H0</accession>
<dbReference type="GO" id="GO:0008270">
    <property type="term" value="F:zinc ion binding"/>
    <property type="evidence" value="ECO:0007669"/>
    <property type="project" value="UniProtKB-KW"/>
</dbReference>
<feature type="region of interest" description="Disordered" evidence="3">
    <location>
        <begin position="1556"/>
        <end position="1586"/>
    </location>
</feature>
<feature type="repeat" description="NHL" evidence="2">
    <location>
        <begin position="205"/>
        <end position="241"/>
    </location>
</feature>
<feature type="repeat" description="NHL" evidence="2">
    <location>
        <begin position="605"/>
        <end position="648"/>
    </location>
</feature>
<evidence type="ECO:0000256" key="3">
    <source>
        <dbReference type="SAM" id="MobiDB-lite"/>
    </source>
</evidence>
<keyword evidence="7" id="KW-0456">Lyase</keyword>
<sequence length="2001" mass="206101">MNHQRKAKQWLKKLYILSMALIIACSSILEIPVYAAETWSQFGRIGSVSSSNPGGFASPKGVTVDSSGNVYVADSSNHRIQKLTLSTNTWSEWKKVGGGAGSGLGEFNSPCAVAVDSSGNVYVADSGNHRIQKLTLSTNTWSEWKKVGGGNGLGLGEFYNPRGVAVDSSGNVYVADSSNHRIQKLTLSTNTWSVWKKPSTGAVAGNGLGEFNFPNGVAVDSSGNVYVGDSNNHRIQKLNKSTNTWSEWVKSGGGAGAGLGEFNTPRAVAVDGSGNIYVADTGNHRIQKLNAGSGTWSEWVKSGGGSGNGSGEFINPNGVAVDNSGNVYVADDSNRIQKLNAANNTWSEWSVLGPVNGISPGEFTFPRAVAVDSSGNIYVADSGNHRIQKLNKSTNTWSEWKKVGGGNGSGLGEFYNPLGVAVDSSGNVYVADTGNHRIQKLTLSTNTWSEWKKVGGGTGTSLGEFSVPSAVAVDLNGNVYVADSGNHRIQKLTLSTNTWSEWKKVGGGPGSSLGEFSVPGAVAVDLNGNVYVADSGNQRIQKLTLSTNTWSEWKKVGGGTGTSLGEFNNPRAVAVDSSGNVYVADSGNQRIQKLTLSTNTWGERKKVGGGTGTSLGEFNTPYGVAVDSSGNVYVADSANHRMQKLDIPSSAIIDFASTAKTSTTASFSWTAASGATGLIIEQSPAGANTWTTTTIGAIATNSTTATVTGLSAATAYDFRLVVSGGANAGNSNTVSVTTDNVPTYTIAEIADQTATELTAGYSSGTQDTKTITITKTGTGDLTNVATALSGTNATDFVITQPGTTTLNSGTTSTTFTVKAKDSLAAGTYTAAVTVYADSMTNVTFAVTQTVNPAPVAPSITSQPGNKTVTAGQTATFSITASGDAPLSYQWKKDGNALTDGENISGATAATLSISNTQSGDAGSYTVVVTNAAGNASSNAATLTVNALTNAATPSIDTQPTGATVNEGDSSPNLSVATSVSDGGTLSYQWYSNSVNSTIGGNAIAGATSATYAAPTTSTGTTYYYVVVTNTNNGVSGTKTATATSNIAAVNVNALTNAASPSIDTQPTGATVNEGDSSPNLSVAASVSDGGTLSYQWYSNSLNSTFGGNAIAGATSATYAVPTTSTGTTYYYVVVTNTNNSVSGTKTATATSNIAAVNVNALTNAASPSIDTQPTGATVNEGDSSPNLSVAASVSDGGTLSYQWYSNSVNSTVGGNAIAGATSAAYAAPTTLTGTTYYYVVVTNTNNSVSGTKTATATSNIATVNVNIAPTHTIAPIADQTLAALTQGYALGTQETKTIDVTNTGTSDLSNLSATVSGIHARDFVITQPSTTLVNGATTSAFTVKAKDGLPAGTYTATITLSATQMTDVTFTVMQVVNMPNAPENPQNLVAVGGNGEVTLNWSTVTGATYYNLYMATDPSQLSNASVVIVNSSTYNAQNLLNGTTYFFTVRAGNSGGLSGESNQANATPATVPAAPTNVLAVAGNGEATVTFTAPTENGGSLITGYEVTDSSGNAVTTGAASPIVITGLTNGTSYTFTVKAINGLGKSTASANSNAVIPQKSSGGSTVPIDTPSVPSTPTIPEKTNTGMDILVNGKAENAGTVARTQRNGQTVTTVFVDQKKLEDKLAAEGQNAVVAILVNDKSHVNVGSLNGQMVKNMEDKQAVLEIKTDRATYTIPAQQININTISEQVGKSVALQDIQVQIEISEPTTDMVKVVENAAAKGTFTLVVPPLNFTVKGIYGDKTVEVSKFNAYVKRNIVIPNGVDPGKITTGIVVETNGTIRHVPTKIVVIDGKYYAQINSLTNSTYSLVYHPLEFEDVAKHWAKQAVGDMGSRMVIDGTGNGMFSPDRNITRAEFAAIIVRALGLKTENGATSFSDVQSTDWYSSAVNTAYAYHLIGGFEDGTFRPMDTITREQAMVILSKAMAITSLKGNLAVQSTDVILRPYGDTAAVSAWALSSVADTVEAGIVSGRGGNELAPKDYITRAEVAKIIQGLLQKSGLI</sequence>
<dbReference type="PANTHER" id="PTHR24104:SF25">
    <property type="entry name" value="PROTEIN LIN-41"/>
    <property type="match status" value="1"/>
</dbReference>
<protein>
    <submittedName>
        <fullName evidence="7">Streptogramin lyase</fullName>
    </submittedName>
</protein>
<dbReference type="SMART" id="SM00060">
    <property type="entry name" value="FN3"/>
    <property type="match status" value="3"/>
</dbReference>
<dbReference type="PROSITE" id="PS51125">
    <property type="entry name" value="NHL"/>
    <property type="match status" value="12"/>
</dbReference>
<feature type="repeat" description="NHL" evidence="2">
    <location>
        <begin position="357"/>
        <end position="393"/>
    </location>
</feature>
<proteinExistence type="predicted"/>
<dbReference type="InterPro" id="IPR036116">
    <property type="entry name" value="FN3_sf"/>
</dbReference>
<feature type="domain" description="Ig-like" evidence="4">
    <location>
        <begin position="857"/>
        <end position="943"/>
    </location>
</feature>
<dbReference type="InterPro" id="IPR001258">
    <property type="entry name" value="NHL_repeat"/>
</dbReference>
<dbReference type="SMART" id="SM00409">
    <property type="entry name" value="IG"/>
    <property type="match status" value="1"/>
</dbReference>
<dbReference type="EMBL" id="FMVM01000019">
    <property type="protein sequence ID" value="SCZ07082.1"/>
    <property type="molecule type" value="Genomic_DNA"/>
</dbReference>
<dbReference type="PROSITE" id="PS51272">
    <property type="entry name" value="SLH"/>
    <property type="match status" value="3"/>
</dbReference>
<dbReference type="InterPro" id="IPR013098">
    <property type="entry name" value="Ig_I-set"/>
</dbReference>
<dbReference type="PANTHER" id="PTHR24104">
    <property type="entry name" value="E3 UBIQUITIN-PROTEIN LIGASE NHLRC1-RELATED"/>
    <property type="match status" value="1"/>
</dbReference>